<feature type="region of interest" description="Disordered" evidence="1">
    <location>
        <begin position="1"/>
        <end position="30"/>
    </location>
</feature>
<dbReference type="Pfam" id="PF11662">
    <property type="entry name" value="DUF3263"/>
    <property type="match status" value="1"/>
</dbReference>
<organism evidence="2 3">
    <name type="scientific">Clavibacter michiganensis</name>
    <dbReference type="NCBI Taxonomy" id="28447"/>
    <lineage>
        <taxon>Bacteria</taxon>
        <taxon>Bacillati</taxon>
        <taxon>Actinomycetota</taxon>
        <taxon>Actinomycetes</taxon>
        <taxon>Micrococcales</taxon>
        <taxon>Microbacteriaceae</taxon>
        <taxon>Clavibacter</taxon>
    </lineage>
</organism>
<accession>A0A251XWN7</accession>
<proteinExistence type="predicted"/>
<evidence type="ECO:0000313" key="3">
    <source>
        <dbReference type="Proteomes" id="UP000195106"/>
    </source>
</evidence>
<evidence type="ECO:0008006" key="4">
    <source>
        <dbReference type="Google" id="ProtNLM"/>
    </source>
</evidence>
<dbReference type="AlphaFoldDB" id="A0A251XWN7"/>
<reference evidence="2 3" key="1">
    <citation type="submission" date="2016-08" db="EMBL/GenBank/DDBJ databases">
        <title>Genome sequence of Clavibacter michiganensis spp. strain CASJ009.</title>
        <authorList>
            <person name="Thapa S.P."/>
            <person name="Coaker G."/>
        </authorList>
    </citation>
    <scope>NUCLEOTIDE SEQUENCE [LARGE SCALE GENOMIC DNA]</scope>
    <source>
        <strain evidence="2">CASJ009</strain>
    </source>
</reference>
<dbReference type="EMBL" id="MDHJ01000001">
    <property type="protein sequence ID" value="OUE10002.1"/>
    <property type="molecule type" value="Genomic_DNA"/>
</dbReference>
<name>A0A251XWN7_9MICO</name>
<dbReference type="Proteomes" id="UP000195106">
    <property type="component" value="Unassembled WGS sequence"/>
</dbReference>
<evidence type="ECO:0000256" key="1">
    <source>
        <dbReference type="SAM" id="MobiDB-lite"/>
    </source>
</evidence>
<comment type="caution">
    <text evidence="2">The sequence shown here is derived from an EMBL/GenBank/DDBJ whole genome shotgun (WGS) entry which is preliminary data.</text>
</comment>
<gene>
    <name evidence="2" type="ORF">CMsap09_13730</name>
</gene>
<evidence type="ECO:0000313" key="2">
    <source>
        <dbReference type="EMBL" id="OUE10002.1"/>
    </source>
</evidence>
<dbReference type="InterPro" id="IPR021678">
    <property type="entry name" value="DUF3263"/>
</dbReference>
<sequence length="119" mass="13249">MWGMSGKEHAVDQREDRPAPAPGADRPVVPELDERGRAVLDFERDWTRHAGAKEEAIRQAFGLSATRYYQLLGSLLETRQALAYDPLLVGRLLRLRESRAAVRAARALPTGLPPRPSAH</sequence>
<feature type="compositionally biased region" description="Basic and acidic residues" evidence="1">
    <location>
        <begin position="1"/>
        <end position="18"/>
    </location>
</feature>
<protein>
    <recommendedName>
        <fullName evidence="4">DUF3263 domain-containing protein</fullName>
    </recommendedName>
</protein>